<evidence type="ECO:0000256" key="4">
    <source>
        <dbReference type="ARBA" id="ARBA00023136"/>
    </source>
</evidence>
<comment type="caution">
    <text evidence="6">The sequence shown here is derived from an EMBL/GenBank/DDBJ whole genome shotgun (WGS) entry which is preliminary data.</text>
</comment>
<accession>A0A8S3ZJ19</accession>
<comment type="subcellular location">
    <subcellularLocation>
        <location evidence="1">Membrane</location>
        <topology evidence="1">Multi-pass membrane protein</topology>
    </subcellularLocation>
</comment>
<evidence type="ECO:0000256" key="5">
    <source>
        <dbReference type="SAM" id="Phobius"/>
    </source>
</evidence>
<dbReference type="InterPro" id="IPR004031">
    <property type="entry name" value="PMP22/EMP/MP20/Claudin"/>
</dbReference>
<feature type="transmembrane region" description="Helical" evidence="5">
    <location>
        <begin position="7"/>
        <end position="33"/>
    </location>
</feature>
<keyword evidence="3 5" id="KW-1133">Transmembrane helix</keyword>
<protein>
    <submittedName>
        <fullName evidence="6">Uncharacterized protein</fullName>
    </submittedName>
</protein>
<dbReference type="PANTHER" id="PTHR21215:SF0">
    <property type="entry name" value="LD36024P"/>
    <property type="match status" value="1"/>
</dbReference>
<feature type="transmembrane region" description="Helical" evidence="5">
    <location>
        <begin position="214"/>
        <end position="237"/>
    </location>
</feature>
<proteinExistence type="predicted"/>
<feature type="transmembrane region" description="Helical" evidence="5">
    <location>
        <begin position="119"/>
        <end position="141"/>
    </location>
</feature>
<dbReference type="PANTHER" id="PTHR21215">
    <property type="entry name" value="LD36024P"/>
    <property type="match status" value="1"/>
</dbReference>
<feature type="transmembrane region" description="Helical" evidence="5">
    <location>
        <begin position="148"/>
        <end position="170"/>
    </location>
</feature>
<keyword evidence="7" id="KW-1185">Reference proteome</keyword>
<evidence type="ECO:0000256" key="2">
    <source>
        <dbReference type="ARBA" id="ARBA00022692"/>
    </source>
</evidence>
<organism evidence="6 7">
    <name type="scientific">Candidula unifasciata</name>
    <dbReference type="NCBI Taxonomy" id="100452"/>
    <lineage>
        <taxon>Eukaryota</taxon>
        <taxon>Metazoa</taxon>
        <taxon>Spiralia</taxon>
        <taxon>Lophotrochozoa</taxon>
        <taxon>Mollusca</taxon>
        <taxon>Gastropoda</taxon>
        <taxon>Heterobranchia</taxon>
        <taxon>Euthyneura</taxon>
        <taxon>Panpulmonata</taxon>
        <taxon>Eupulmonata</taxon>
        <taxon>Stylommatophora</taxon>
        <taxon>Helicina</taxon>
        <taxon>Helicoidea</taxon>
        <taxon>Geomitridae</taxon>
        <taxon>Candidula</taxon>
    </lineage>
</organism>
<evidence type="ECO:0000256" key="1">
    <source>
        <dbReference type="ARBA" id="ARBA00004141"/>
    </source>
</evidence>
<dbReference type="OrthoDB" id="6126739at2759"/>
<keyword evidence="2 5" id="KW-0812">Transmembrane</keyword>
<evidence type="ECO:0000256" key="3">
    <source>
        <dbReference type="ARBA" id="ARBA00022989"/>
    </source>
</evidence>
<dbReference type="Gene3D" id="1.20.140.150">
    <property type="match status" value="1"/>
</dbReference>
<evidence type="ECO:0000313" key="7">
    <source>
        <dbReference type="Proteomes" id="UP000678393"/>
    </source>
</evidence>
<gene>
    <name evidence="6" type="ORF">CUNI_LOCUS12429</name>
</gene>
<dbReference type="Proteomes" id="UP000678393">
    <property type="component" value="Unassembled WGS sequence"/>
</dbReference>
<dbReference type="EMBL" id="CAJHNH020002484">
    <property type="protein sequence ID" value="CAG5126871.1"/>
    <property type="molecule type" value="Genomic_DNA"/>
</dbReference>
<dbReference type="GO" id="GO:0016020">
    <property type="term" value="C:membrane"/>
    <property type="evidence" value="ECO:0007669"/>
    <property type="project" value="UniProtKB-SubCell"/>
</dbReference>
<sequence>MGACTTTMIVIATILGPITLVFMSVSFGTNFWVQFTVNVASFNKTIRDRTRTDVGFARYHLTRDRGLFRECYPGNETEFLDKATGVVDDYCFNINYDQPSNVQNPSDSYMTRLHLNRSFLAFFVVSIALFVIAYIFGLILCCLRAARWAYVAGIVSYSSAFFLAAAIAFFHGAEYIERNKLNGGPNSNEAQFYPSWEQYLKDATTRQYGWSYPLAWVGMILATIAATFYSLAGCYIASEFYEDEEVLHKSRHRNYPGPVDPVYAIGADPYYTKHYGYPRAFLGPLAPDYYARTYPAIGYGDPRNDIWHWREVES</sequence>
<name>A0A8S3ZJ19_9EUPU</name>
<evidence type="ECO:0000313" key="6">
    <source>
        <dbReference type="EMBL" id="CAG5126871.1"/>
    </source>
</evidence>
<dbReference type="AlphaFoldDB" id="A0A8S3ZJ19"/>
<reference evidence="6" key="1">
    <citation type="submission" date="2021-04" db="EMBL/GenBank/DDBJ databases">
        <authorList>
            <consortium name="Molecular Ecology Group"/>
        </authorList>
    </citation>
    <scope>NUCLEOTIDE SEQUENCE</scope>
</reference>
<keyword evidence="4 5" id="KW-0472">Membrane</keyword>
<dbReference type="Pfam" id="PF13903">
    <property type="entry name" value="Claudin_2"/>
    <property type="match status" value="1"/>
</dbReference>